<keyword evidence="3" id="KW-1185">Reference proteome</keyword>
<dbReference type="AlphaFoldDB" id="A0A9W8M133"/>
<comment type="caution">
    <text evidence="2">The sequence shown here is derived from an EMBL/GenBank/DDBJ whole genome shotgun (WGS) entry which is preliminary data.</text>
</comment>
<name>A0A9W8M133_9FUNG</name>
<reference evidence="2" key="1">
    <citation type="submission" date="2022-07" db="EMBL/GenBank/DDBJ databases">
        <title>Phylogenomic reconstructions and comparative analyses of Kickxellomycotina fungi.</title>
        <authorList>
            <person name="Reynolds N.K."/>
            <person name="Stajich J.E."/>
            <person name="Barry K."/>
            <person name="Grigoriev I.V."/>
            <person name="Crous P."/>
            <person name="Smith M.E."/>
        </authorList>
    </citation>
    <scope>NUCLEOTIDE SEQUENCE</scope>
    <source>
        <strain evidence="2">NRRL 1566</strain>
    </source>
</reference>
<protein>
    <submittedName>
        <fullName evidence="2">Uncharacterized protein</fullName>
    </submittedName>
</protein>
<organism evidence="2 3">
    <name type="scientific">Coemansia brasiliensis</name>
    <dbReference type="NCBI Taxonomy" id="2650707"/>
    <lineage>
        <taxon>Eukaryota</taxon>
        <taxon>Fungi</taxon>
        <taxon>Fungi incertae sedis</taxon>
        <taxon>Zoopagomycota</taxon>
        <taxon>Kickxellomycotina</taxon>
        <taxon>Kickxellomycetes</taxon>
        <taxon>Kickxellales</taxon>
        <taxon>Kickxellaceae</taxon>
        <taxon>Coemansia</taxon>
    </lineage>
</organism>
<dbReference type="PANTHER" id="PTHR37331">
    <property type="entry name" value="YALI0F11671P"/>
    <property type="match status" value="1"/>
</dbReference>
<sequence length="195" mass="21380">MLGKISGIAARRNLWTARALHAPYPYKLILDTKPSVLPPASSQPAETSVSALRFPGKAPESSSQQSNDSIIGWIRASAQIAADPQAQISPQSFIENRQFWPLVLGVLENHVHEDPELQAQAAFQKTGWMNIADGRNPPPLGRTGNAEDILGCVLVKDKAMVPGTFQSNWAHRPVTTDGLFQLPKYLHTKLLERLS</sequence>
<feature type="compositionally biased region" description="Polar residues" evidence="1">
    <location>
        <begin position="40"/>
        <end position="50"/>
    </location>
</feature>
<dbReference type="Proteomes" id="UP001139887">
    <property type="component" value="Unassembled WGS sequence"/>
</dbReference>
<dbReference type="EMBL" id="JANBUW010000035">
    <property type="protein sequence ID" value="KAJ2850356.1"/>
    <property type="molecule type" value="Genomic_DNA"/>
</dbReference>
<gene>
    <name evidence="2" type="ORF">IWW36_001973</name>
</gene>
<accession>A0A9W8M133</accession>
<evidence type="ECO:0000256" key="1">
    <source>
        <dbReference type="SAM" id="MobiDB-lite"/>
    </source>
</evidence>
<dbReference type="PANTHER" id="PTHR37331:SF1">
    <property type="entry name" value="YALI0F11671P"/>
    <property type="match status" value="1"/>
</dbReference>
<dbReference type="OrthoDB" id="5397701at2759"/>
<proteinExistence type="predicted"/>
<evidence type="ECO:0000313" key="2">
    <source>
        <dbReference type="EMBL" id="KAJ2850356.1"/>
    </source>
</evidence>
<evidence type="ECO:0000313" key="3">
    <source>
        <dbReference type="Proteomes" id="UP001139887"/>
    </source>
</evidence>
<feature type="region of interest" description="Disordered" evidence="1">
    <location>
        <begin position="39"/>
        <end position="67"/>
    </location>
</feature>